<dbReference type="SUPFAM" id="SSF47676">
    <property type="entry name" value="Conserved domain common to transcription factors TFIIS, elongin A, CRSP70"/>
    <property type="match status" value="1"/>
</dbReference>
<dbReference type="SMART" id="SM00510">
    <property type="entry name" value="TFS2M"/>
    <property type="match status" value="1"/>
</dbReference>
<dbReference type="PIRSF" id="PIRSF006704">
    <property type="entry name" value="TF_IIS"/>
    <property type="match status" value="1"/>
</dbReference>
<evidence type="ECO:0000256" key="2">
    <source>
        <dbReference type="ARBA" id="ARBA00022771"/>
    </source>
</evidence>
<evidence type="ECO:0000313" key="11">
    <source>
        <dbReference type="Proteomes" id="UP000002899"/>
    </source>
</evidence>
<dbReference type="Pfam" id="PF08711">
    <property type="entry name" value="Med26"/>
    <property type="match status" value="1"/>
</dbReference>
<evidence type="ECO:0000259" key="7">
    <source>
        <dbReference type="PROSITE" id="PS51133"/>
    </source>
</evidence>
<dbReference type="CDD" id="cd13749">
    <property type="entry name" value="Zn-ribbon_TFIIS"/>
    <property type="match status" value="1"/>
</dbReference>
<dbReference type="OrthoDB" id="44867at2759"/>
<dbReference type="GO" id="GO:0003676">
    <property type="term" value="F:nucleic acid binding"/>
    <property type="evidence" value="ECO:0007669"/>
    <property type="project" value="InterPro"/>
</dbReference>
<reference evidence="10 11" key="2">
    <citation type="journal article" date="2013" name="PLoS ONE">
        <title>Whole genome mapping and re-organization of the nuclear and mitochondrial genomes of Babesia microti isolates.</title>
        <authorList>
            <person name="Cornillot E."/>
            <person name="Dassouli A."/>
            <person name="Garg A."/>
            <person name="Pachikara N."/>
            <person name="Randazzo S."/>
            <person name="Depoix D."/>
            <person name="Carcy B."/>
            <person name="Delbecq S."/>
            <person name="Frutos R."/>
            <person name="Silva J.C."/>
            <person name="Sutton R."/>
            <person name="Krause P.J."/>
            <person name="Mamoun C.B."/>
        </authorList>
    </citation>
    <scope>NUCLEOTIDE SEQUENCE [LARGE SCALE GENOMIC DNA]</scope>
    <source>
        <strain evidence="10 11">RI</strain>
    </source>
</reference>
<protein>
    <submittedName>
        <fullName evidence="10">Transcription elongation factor S-II</fullName>
    </submittedName>
</protein>
<dbReference type="Proteomes" id="UP000002899">
    <property type="component" value="Chromosome I"/>
</dbReference>
<organism evidence="10 11">
    <name type="scientific">Babesia microti (strain RI)</name>
    <dbReference type="NCBI Taxonomy" id="1133968"/>
    <lineage>
        <taxon>Eukaryota</taxon>
        <taxon>Sar</taxon>
        <taxon>Alveolata</taxon>
        <taxon>Apicomplexa</taxon>
        <taxon>Aconoidasida</taxon>
        <taxon>Piroplasmida</taxon>
        <taxon>Babesiidae</taxon>
        <taxon>Babesia</taxon>
    </lineage>
</organism>
<dbReference type="PROSITE" id="PS51319">
    <property type="entry name" value="TFIIS_N"/>
    <property type="match status" value="1"/>
</dbReference>
<dbReference type="GO" id="GO:0006351">
    <property type="term" value="P:DNA-templated transcription"/>
    <property type="evidence" value="ECO:0007669"/>
    <property type="project" value="InterPro"/>
</dbReference>
<dbReference type="GeneID" id="24423257"/>
<feature type="domain" description="TFIIS N-terminal" evidence="8">
    <location>
        <begin position="1"/>
        <end position="88"/>
    </location>
</feature>
<dbReference type="PROSITE" id="PS51133">
    <property type="entry name" value="ZF_TFIIS_2"/>
    <property type="match status" value="1"/>
</dbReference>
<dbReference type="PROSITE" id="PS51321">
    <property type="entry name" value="TFIIS_CENTRAL"/>
    <property type="match status" value="1"/>
</dbReference>
<dbReference type="AlphaFoldDB" id="A0A1N6LWH8"/>
<reference evidence="10 11" key="1">
    <citation type="journal article" date="2012" name="Nucleic Acids Res.">
        <title>Sequencing of the smallest Apicomplexan genome from the human pathogen Babesia microti.</title>
        <authorList>
            <person name="Cornillot E."/>
            <person name="Hadj-Kaddour K."/>
            <person name="Dassouli A."/>
            <person name="Noel B."/>
            <person name="Ranwez V."/>
            <person name="Vacherie B."/>
            <person name="Augagneur Y."/>
            <person name="Bres V."/>
            <person name="Duclos A."/>
            <person name="Randazzo S."/>
            <person name="Carcy B."/>
            <person name="Debierre-Grockiego F."/>
            <person name="Delbecq S."/>
            <person name="Moubri-Menage K."/>
            <person name="Shams-Eldin H."/>
            <person name="Usmani-Brown S."/>
            <person name="Bringaud F."/>
            <person name="Wincker P."/>
            <person name="Vivares C.P."/>
            <person name="Schwarz R.T."/>
            <person name="Schetters T.P."/>
            <person name="Krause P.J."/>
            <person name="Gorenflot A."/>
            <person name="Berry V."/>
            <person name="Barbe V."/>
            <person name="Ben Mamoun C."/>
        </authorList>
    </citation>
    <scope>NUCLEOTIDE SEQUENCE [LARGE SCALE GENOMIC DNA]</scope>
    <source>
        <strain evidence="10 11">RI</strain>
    </source>
</reference>
<keyword evidence="4 6" id="KW-0539">Nucleus</keyword>
<dbReference type="InterPro" id="IPR017923">
    <property type="entry name" value="TFIIS_N"/>
</dbReference>
<evidence type="ECO:0000256" key="4">
    <source>
        <dbReference type="ARBA" id="ARBA00023242"/>
    </source>
</evidence>
<keyword evidence="1" id="KW-0479">Metal-binding</keyword>
<feature type="domain" description="TFIIS central" evidence="9">
    <location>
        <begin position="121"/>
        <end position="239"/>
    </location>
</feature>
<dbReference type="InterPro" id="IPR035441">
    <property type="entry name" value="TFIIS/LEDGF_dom_sf"/>
</dbReference>
<dbReference type="KEGG" id="bmic:BMR1_01G00915"/>
<dbReference type="InterPro" id="IPR003618">
    <property type="entry name" value="TFIIS_cen_dom"/>
</dbReference>
<sequence>MLDTLLNAKSTFDSFLESVKTQEESYDSLIDSISSTLSSIANLEVTREILTETKVGVSVQKIAKEKIYPISEQAENVIAGWKKALDNQKNRNIVSPPEKIRHVEQSATINDYSGPLTNDPSRNKALSILYKAFLKGFPQNSPQPSNKVASELIYNLEQHVFESFHEKRLYAQQIKSIRFNLQDNNNTQLNYNLHVGEITPQQLATMAPQDMASEKLKRKREMVLKESMLACQSDWAVKNILLSSKTPGQFTCFKCKQSKTVYTQVQTRSSDEPMTTFVTCLVCQNRWKF</sequence>
<dbReference type="SUPFAM" id="SSF57783">
    <property type="entry name" value="Zinc beta-ribbon"/>
    <property type="match status" value="1"/>
</dbReference>
<keyword evidence="10" id="KW-0251">Elongation factor</keyword>
<reference evidence="10 11" key="3">
    <citation type="journal article" date="2016" name="Sci. Rep.">
        <title>Genome-wide diversity and gene expression profiling of Babesia microti isolates identify polymorphic genes that mediate host-pathogen interactions.</title>
        <authorList>
            <person name="Silva J.C."/>
            <person name="Cornillot E."/>
            <person name="McCracken C."/>
            <person name="Usmani-Brown S."/>
            <person name="Dwivedi A."/>
            <person name="Ifeonu O.O."/>
            <person name="Crabtree J."/>
            <person name="Gotia H.T."/>
            <person name="Virji A.Z."/>
            <person name="Reynes C."/>
            <person name="Colinge J."/>
            <person name="Kumar V."/>
            <person name="Lawres L."/>
            <person name="Pazzi J.E."/>
            <person name="Pablo J.V."/>
            <person name="Hung C."/>
            <person name="Brancato J."/>
            <person name="Kumari P."/>
            <person name="Orvis J."/>
            <person name="Tretina K."/>
            <person name="Chibucos M."/>
            <person name="Ott S."/>
            <person name="Sadzewicz L."/>
            <person name="Sengamalay N."/>
            <person name="Shetty A.C."/>
            <person name="Su Q."/>
            <person name="Tallon L."/>
            <person name="Fraser C.M."/>
            <person name="Frutos R."/>
            <person name="Molina D.M."/>
            <person name="Krause P.J."/>
            <person name="Ben Mamoun C."/>
        </authorList>
    </citation>
    <scope>NUCLEOTIDE SEQUENCE [LARGE SCALE GENOMIC DNA]</scope>
    <source>
        <strain evidence="10 11">RI</strain>
    </source>
</reference>
<dbReference type="VEuPathDB" id="PiroplasmaDB:BMR1_01G00915"/>
<proteinExistence type="predicted"/>
<dbReference type="Gene3D" id="1.20.930.10">
    <property type="entry name" value="Conserved domain common to transcription factors TFIIS, elongin A, CRSP70"/>
    <property type="match status" value="1"/>
</dbReference>
<dbReference type="InterPro" id="IPR001222">
    <property type="entry name" value="Znf_TFIIS"/>
</dbReference>
<dbReference type="Gene3D" id="2.20.25.10">
    <property type="match status" value="1"/>
</dbReference>
<name>A0A1N6LWH8_BABMR</name>
<dbReference type="Pfam" id="PF01096">
    <property type="entry name" value="Zn_ribbon_TFIIS"/>
    <property type="match status" value="1"/>
</dbReference>
<dbReference type="InterPro" id="IPR035100">
    <property type="entry name" value="TF_IIS-typ"/>
</dbReference>
<evidence type="ECO:0000313" key="10">
    <source>
        <dbReference type="EMBL" id="SIO73225.1"/>
    </source>
</evidence>
<dbReference type="SUPFAM" id="SSF46942">
    <property type="entry name" value="Elongation factor TFIIS domain 2"/>
    <property type="match status" value="1"/>
</dbReference>
<evidence type="ECO:0000259" key="9">
    <source>
        <dbReference type="PROSITE" id="PS51321"/>
    </source>
</evidence>
<dbReference type="Gene3D" id="1.10.472.30">
    <property type="entry name" value="Transcription elongation factor S-II, central domain"/>
    <property type="match status" value="1"/>
</dbReference>
<evidence type="ECO:0000256" key="6">
    <source>
        <dbReference type="PROSITE-ProRule" id="PRU00649"/>
    </source>
</evidence>
<dbReference type="EMBL" id="FO082871">
    <property type="protein sequence ID" value="SIO73225.1"/>
    <property type="molecule type" value="Genomic_DNA"/>
</dbReference>
<evidence type="ECO:0000256" key="3">
    <source>
        <dbReference type="ARBA" id="ARBA00022833"/>
    </source>
</evidence>
<dbReference type="GO" id="GO:0005634">
    <property type="term" value="C:nucleus"/>
    <property type="evidence" value="ECO:0007669"/>
    <property type="project" value="UniProtKB-SubCell"/>
</dbReference>
<evidence type="ECO:0000259" key="8">
    <source>
        <dbReference type="PROSITE" id="PS51319"/>
    </source>
</evidence>
<dbReference type="PANTHER" id="PTHR11477:SF0">
    <property type="entry name" value="IP08861P-RELATED"/>
    <property type="match status" value="1"/>
</dbReference>
<comment type="subcellular location">
    <subcellularLocation>
        <location evidence="6">Nucleus</location>
    </subcellularLocation>
</comment>
<dbReference type="InterPro" id="IPR036575">
    <property type="entry name" value="TFIIS_cen_dom_sf"/>
</dbReference>
<keyword evidence="3" id="KW-0862">Zinc</keyword>
<keyword evidence="10" id="KW-0648">Protein biosynthesis</keyword>
<feature type="domain" description="TFIIS-type" evidence="7">
    <location>
        <begin position="248"/>
        <end position="288"/>
    </location>
</feature>
<dbReference type="PANTHER" id="PTHR11477">
    <property type="entry name" value="TRANSCRIPTION FACTOR S-II ZINC FINGER DOMAIN-CONTAINING PROTEIN"/>
    <property type="match status" value="1"/>
</dbReference>
<dbReference type="GO" id="GO:0008270">
    <property type="term" value="F:zinc ion binding"/>
    <property type="evidence" value="ECO:0007669"/>
    <property type="project" value="UniProtKB-KW"/>
</dbReference>
<dbReference type="RefSeq" id="XP_012647254.2">
    <property type="nucleotide sequence ID" value="XM_012791800.2"/>
</dbReference>
<evidence type="ECO:0000256" key="1">
    <source>
        <dbReference type="ARBA" id="ARBA00022723"/>
    </source>
</evidence>
<evidence type="ECO:0000256" key="5">
    <source>
        <dbReference type="PROSITE-ProRule" id="PRU00472"/>
    </source>
</evidence>
<gene>
    <name evidence="10" type="ORF">BMR1_01G00915</name>
</gene>
<dbReference type="GO" id="GO:0003746">
    <property type="term" value="F:translation elongation factor activity"/>
    <property type="evidence" value="ECO:0007669"/>
    <property type="project" value="UniProtKB-KW"/>
</dbReference>
<dbReference type="Pfam" id="PF07500">
    <property type="entry name" value="TFIIS_M"/>
    <property type="match status" value="1"/>
</dbReference>
<dbReference type="SMART" id="SM00440">
    <property type="entry name" value="ZnF_C2C2"/>
    <property type="match status" value="1"/>
</dbReference>
<keyword evidence="11" id="KW-1185">Reference proteome</keyword>
<dbReference type="PROSITE" id="PS00466">
    <property type="entry name" value="ZF_TFIIS_1"/>
    <property type="match status" value="1"/>
</dbReference>
<keyword evidence="2 5" id="KW-0863">Zinc-finger</keyword>
<accession>A0A1N6LWH8</accession>